<dbReference type="PANTHER" id="PTHR43792:SF8">
    <property type="entry name" value="[RIBOSOMAL PROTEIN US5]-ALANINE N-ACETYLTRANSFERASE"/>
    <property type="match status" value="1"/>
</dbReference>
<dbReference type="EMBL" id="JBHZOL010000075">
    <property type="protein sequence ID" value="MFE4106987.1"/>
    <property type="molecule type" value="Genomic_DNA"/>
</dbReference>
<comment type="caution">
    <text evidence="5">The sequence shown here is derived from an EMBL/GenBank/DDBJ whole genome shotgun (WGS) entry which is preliminary data.</text>
</comment>
<dbReference type="Proteomes" id="UP001600165">
    <property type="component" value="Unassembled WGS sequence"/>
</dbReference>
<sequence length="191" mass="22062">MGSNLPELVSSRFCVRLGELADVAAIVQYYTANQAHLQPYEPIRSAVFYSQWYWSNEVEARVQQFYADKSLRLFIFERDRRQIIGVVNFNCIVRGFRQSASLGYSLAADKQGQGYMSEALSLVLPYAFENLKLRRITAAYMPHNTRSGKLLQRMGFRIDGRAHHYLQINGRWEDHILTSLVKSAWQSQTES</sequence>
<dbReference type="InterPro" id="IPR051531">
    <property type="entry name" value="N-acetyltransferase"/>
</dbReference>
<evidence type="ECO:0000259" key="4">
    <source>
        <dbReference type="PROSITE" id="PS51186"/>
    </source>
</evidence>
<keyword evidence="1 5" id="KW-0808">Transferase</keyword>
<evidence type="ECO:0000256" key="1">
    <source>
        <dbReference type="ARBA" id="ARBA00022679"/>
    </source>
</evidence>
<dbReference type="GO" id="GO:0016746">
    <property type="term" value="F:acyltransferase activity"/>
    <property type="evidence" value="ECO:0007669"/>
    <property type="project" value="UniProtKB-KW"/>
</dbReference>
<comment type="similarity">
    <text evidence="3">Belongs to the acetyltransferase family. RimJ subfamily.</text>
</comment>
<dbReference type="InterPro" id="IPR016181">
    <property type="entry name" value="Acyl_CoA_acyltransferase"/>
</dbReference>
<gene>
    <name evidence="5" type="ORF">ACFVKH_11900</name>
</gene>
<evidence type="ECO:0000256" key="2">
    <source>
        <dbReference type="ARBA" id="ARBA00023315"/>
    </source>
</evidence>
<protein>
    <submittedName>
        <fullName evidence="5">GNAT family N-acetyltransferase</fullName>
        <ecNumber evidence="5">2.3.1.-</ecNumber>
    </submittedName>
</protein>
<evidence type="ECO:0000313" key="6">
    <source>
        <dbReference type="Proteomes" id="UP001600165"/>
    </source>
</evidence>
<dbReference type="Gene3D" id="3.40.630.30">
    <property type="match status" value="1"/>
</dbReference>
<dbReference type="PANTHER" id="PTHR43792">
    <property type="entry name" value="GNAT FAMILY, PUTATIVE (AFU_ORTHOLOGUE AFUA_3G00765)-RELATED-RELATED"/>
    <property type="match status" value="1"/>
</dbReference>
<dbReference type="SUPFAM" id="SSF55729">
    <property type="entry name" value="Acyl-CoA N-acyltransferases (Nat)"/>
    <property type="match status" value="1"/>
</dbReference>
<dbReference type="PROSITE" id="PS51186">
    <property type="entry name" value="GNAT"/>
    <property type="match status" value="1"/>
</dbReference>
<dbReference type="RefSeq" id="WP_377965271.1">
    <property type="nucleotide sequence ID" value="NZ_JBHZOL010000075.1"/>
</dbReference>
<keyword evidence="6" id="KW-1185">Reference proteome</keyword>
<reference evidence="5 6" key="1">
    <citation type="submission" date="2024-10" db="EMBL/GenBank/DDBJ databases">
        <authorList>
            <person name="Ratan Roy A."/>
            <person name="Morales Sandoval P.H."/>
            <person name="De Los Santos Villalobos S."/>
            <person name="Chakraborty S."/>
            <person name="Mukherjee J."/>
        </authorList>
    </citation>
    <scope>NUCLEOTIDE SEQUENCE [LARGE SCALE GENOMIC DNA]</scope>
    <source>
        <strain evidence="5 6">S1</strain>
    </source>
</reference>
<dbReference type="EC" id="2.3.1.-" evidence="5"/>
<evidence type="ECO:0000313" key="5">
    <source>
        <dbReference type="EMBL" id="MFE4106987.1"/>
    </source>
</evidence>
<dbReference type="Pfam" id="PF13302">
    <property type="entry name" value="Acetyltransf_3"/>
    <property type="match status" value="1"/>
</dbReference>
<evidence type="ECO:0000256" key="3">
    <source>
        <dbReference type="ARBA" id="ARBA00038502"/>
    </source>
</evidence>
<name>A0ABW6IH42_9CYAN</name>
<accession>A0ABW6IH42</accession>
<organism evidence="5 6">
    <name type="scientific">Almyronema epifaneia S1</name>
    <dbReference type="NCBI Taxonomy" id="2991925"/>
    <lineage>
        <taxon>Bacteria</taxon>
        <taxon>Bacillati</taxon>
        <taxon>Cyanobacteriota</taxon>
        <taxon>Cyanophyceae</taxon>
        <taxon>Nodosilineales</taxon>
        <taxon>Nodosilineaceae</taxon>
        <taxon>Almyronema</taxon>
        <taxon>Almyronema epifaneia</taxon>
    </lineage>
</organism>
<dbReference type="InterPro" id="IPR000182">
    <property type="entry name" value="GNAT_dom"/>
</dbReference>
<keyword evidence="2 5" id="KW-0012">Acyltransferase</keyword>
<feature type="domain" description="N-acetyltransferase" evidence="4">
    <location>
        <begin position="27"/>
        <end position="178"/>
    </location>
</feature>
<proteinExistence type="inferred from homology"/>